<accession>A0A175VNZ1</accession>
<dbReference type="GO" id="GO:0016705">
    <property type="term" value="F:oxidoreductase activity, acting on paired donors, with incorporation or reduction of molecular oxygen"/>
    <property type="evidence" value="ECO:0007669"/>
    <property type="project" value="InterPro"/>
</dbReference>
<comment type="cofactor">
    <cofactor evidence="1 7">
        <name>heme</name>
        <dbReference type="ChEBI" id="CHEBI:30413"/>
    </cofactor>
</comment>
<dbReference type="OrthoDB" id="1844152at2759"/>
<dbReference type="Gene3D" id="1.10.630.10">
    <property type="entry name" value="Cytochrome P450"/>
    <property type="match status" value="1"/>
</dbReference>
<reference evidence="9 10" key="1">
    <citation type="journal article" date="2016" name="Genome Announc.">
        <title>Genome Sequence of Madurella mycetomatis mm55, Isolated from a Human Mycetoma Case in Sudan.</title>
        <authorList>
            <person name="Smit S."/>
            <person name="Derks M.F."/>
            <person name="Bervoets S."/>
            <person name="Fahal A."/>
            <person name="van Leeuwen W."/>
            <person name="van Belkum A."/>
            <person name="van de Sande W.W."/>
        </authorList>
    </citation>
    <scope>NUCLEOTIDE SEQUENCE [LARGE SCALE GENOMIC DNA]</scope>
    <source>
        <strain evidence="10">mm55</strain>
    </source>
</reference>
<sequence>MTLASILFDLSSHPEYLDILRKEISEVAEELGPMGEAGPETLQRQWLSKLEKMDSFIAESLRMNHPVLLPQGWLWKTFSSRTEPTSPKNTWISFPSVNIMMDPEFYPNPEVFDGLRNWQKRQGLDDAANKHLATQATPSQLSFGFGNRACPGRFFSVSGLKMVLTKILLEYDIKRAGTKDPYRKMVQFSFISMDAELLMRKVS</sequence>
<dbReference type="AlphaFoldDB" id="A0A175VNZ1"/>
<feature type="binding site" description="axial binding residue" evidence="7">
    <location>
        <position position="150"/>
    </location>
    <ligand>
        <name>heme</name>
        <dbReference type="ChEBI" id="CHEBI:30413"/>
    </ligand>
    <ligandPart>
        <name>Fe</name>
        <dbReference type="ChEBI" id="CHEBI:18248"/>
    </ligandPart>
</feature>
<dbReference type="EMBL" id="LCTW02000579">
    <property type="protein sequence ID" value="KXX73002.1"/>
    <property type="molecule type" value="Genomic_DNA"/>
</dbReference>
<comment type="caution">
    <text evidence="9">The sequence shown here is derived from an EMBL/GenBank/DDBJ whole genome shotgun (WGS) entry which is preliminary data.</text>
</comment>
<evidence type="ECO:0000256" key="4">
    <source>
        <dbReference type="ARBA" id="ARBA00023002"/>
    </source>
</evidence>
<keyword evidence="7 8" id="KW-0349">Heme</keyword>
<dbReference type="PANTHER" id="PTHR46206">
    <property type="entry name" value="CYTOCHROME P450"/>
    <property type="match status" value="1"/>
</dbReference>
<dbReference type="InterPro" id="IPR002403">
    <property type="entry name" value="Cyt_P450_E_grp-IV"/>
</dbReference>
<gene>
    <name evidence="9" type="ORF">MMYC01_210391</name>
</gene>
<comment type="similarity">
    <text evidence="2 8">Belongs to the cytochrome P450 family.</text>
</comment>
<keyword evidence="10" id="KW-1185">Reference proteome</keyword>
<dbReference type="GO" id="GO:0005506">
    <property type="term" value="F:iron ion binding"/>
    <property type="evidence" value="ECO:0007669"/>
    <property type="project" value="InterPro"/>
</dbReference>
<organism evidence="9 10">
    <name type="scientific">Madurella mycetomatis</name>
    <dbReference type="NCBI Taxonomy" id="100816"/>
    <lineage>
        <taxon>Eukaryota</taxon>
        <taxon>Fungi</taxon>
        <taxon>Dikarya</taxon>
        <taxon>Ascomycota</taxon>
        <taxon>Pezizomycotina</taxon>
        <taxon>Sordariomycetes</taxon>
        <taxon>Sordariomycetidae</taxon>
        <taxon>Sordariales</taxon>
        <taxon>Sordariales incertae sedis</taxon>
        <taxon>Madurella</taxon>
    </lineage>
</organism>
<dbReference type="InterPro" id="IPR001128">
    <property type="entry name" value="Cyt_P450"/>
</dbReference>
<name>A0A175VNZ1_9PEZI</name>
<dbReference type="Pfam" id="PF00067">
    <property type="entry name" value="p450"/>
    <property type="match status" value="1"/>
</dbReference>
<dbReference type="GO" id="GO:0004497">
    <property type="term" value="F:monooxygenase activity"/>
    <property type="evidence" value="ECO:0007669"/>
    <property type="project" value="UniProtKB-KW"/>
</dbReference>
<keyword evidence="4 8" id="KW-0560">Oxidoreductase</keyword>
<evidence type="ECO:0000313" key="10">
    <source>
        <dbReference type="Proteomes" id="UP000078237"/>
    </source>
</evidence>
<evidence type="ECO:0000256" key="1">
    <source>
        <dbReference type="ARBA" id="ARBA00001971"/>
    </source>
</evidence>
<evidence type="ECO:0000313" key="9">
    <source>
        <dbReference type="EMBL" id="KXX73002.1"/>
    </source>
</evidence>
<keyword evidence="5 7" id="KW-0408">Iron</keyword>
<evidence type="ECO:0000256" key="5">
    <source>
        <dbReference type="ARBA" id="ARBA00023004"/>
    </source>
</evidence>
<protein>
    <submittedName>
        <fullName evidence="9">Fumitremorgin C monooxygenase</fullName>
    </submittedName>
</protein>
<dbReference type="PROSITE" id="PS00086">
    <property type="entry name" value="CYTOCHROME_P450"/>
    <property type="match status" value="1"/>
</dbReference>
<evidence type="ECO:0000256" key="8">
    <source>
        <dbReference type="RuleBase" id="RU000461"/>
    </source>
</evidence>
<dbReference type="VEuPathDB" id="FungiDB:MMYC01_210391"/>
<dbReference type="GO" id="GO:0020037">
    <property type="term" value="F:heme binding"/>
    <property type="evidence" value="ECO:0007669"/>
    <property type="project" value="InterPro"/>
</dbReference>
<evidence type="ECO:0000256" key="3">
    <source>
        <dbReference type="ARBA" id="ARBA00022723"/>
    </source>
</evidence>
<proteinExistence type="inferred from homology"/>
<dbReference type="Proteomes" id="UP000078237">
    <property type="component" value="Unassembled WGS sequence"/>
</dbReference>
<keyword evidence="6 8" id="KW-0503">Monooxygenase</keyword>
<dbReference type="STRING" id="100816.A0A175VNZ1"/>
<keyword evidence="3 7" id="KW-0479">Metal-binding</keyword>
<evidence type="ECO:0000256" key="7">
    <source>
        <dbReference type="PIRSR" id="PIRSR602403-1"/>
    </source>
</evidence>
<evidence type="ECO:0000256" key="6">
    <source>
        <dbReference type="ARBA" id="ARBA00023033"/>
    </source>
</evidence>
<evidence type="ECO:0000256" key="2">
    <source>
        <dbReference type="ARBA" id="ARBA00010617"/>
    </source>
</evidence>
<dbReference type="InterPro" id="IPR017972">
    <property type="entry name" value="Cyt_P450_CS"/>
</dbReference>
<dbReference type="SUPFAM" id="SSF48264">
    <property type="entry name" value="Cytochrome P450"/>
    <property type="match status" value="1"/>
</dbReference>
<dbReference type="PRINTS" id="PR00465">
    <property type="entry name" value="EP450IV"/>
</dbReference>
<dbReference type="PANTHER" id="PTHR46206:SF9">
    <property type="entry name" value="CYTOCHROME P450"/>
    <property type="match status" value="1"/>
</dbReference>
<dbReference type="InterPro" id="IPR036396">
    <property type="entry name" value="Cyt_P450_sf"/>
</dbReference>